<evidence type="ECO:0000313" key="8">
    <source>
        <dbReference type="Proteomes" id="UP001196413"/>
    </source>
</evidence>
<dbReference type="InterPro" id="IPR001816">
    <property type="entry name" value="Transl_elong_EFTs/EF1B"/>
</dbReference>
<dbReference type="InterPro" id="IPR018101">
    <property type="entry name" value="Transl_elong_Ts_CS"/>
</dbReference>
<dbReference type="InterPro" id="IPR015897">
    <property type="entry name" value="CHK_kinase-like"/>
</dbReference>
<keyword evidence="3 4" id="KW-0648">Protein biosynthesis</keyword>
<dbReference type="GO" id="GO:0070125">
    <property type="term" value="P:mitochondrial translational elongation"/>
    <property type="evidence" value="ECO:0007669"/>
    <property type="project" value="TreeGrafter"/>
</dbReference>
<evidence type="ECO:0000256" key="5">
    <source>
        <dbReference type="SAM" id="MobiDB-lite"/>
    </source>
</evidence>
<comment type="function">
    <text evidence="4">Associates with the EF-Tu.GDP complex and induces the exchange of GDP to GTP. It remains bound to the aminoacyl-tRNA.EF-Tu.GTP complex up to the GTP hydrolysis stage on the ribosome.</text>
</comment>
<dbReference type="GO" id="GO:0005739">
    <property type="term" value="C:mitochondrion"/>
    <property type="evidence" value="ECO:0007669"/>
    <property type="project" value="UniProtKB-SubCell"/>
</dbReference>
<evidence type="ECO:0000256" key="4">
    <source>
        <dbReference type="HAMAP-Rule" id="MF_03135"/>
    </source>
</evidence>
<gene>
    <name evidence="7" type="ORF">KIN20_034164</name>
</gene>
<dbReference type="Gene3D" id="3.30.479.20">
    <property type="entry name" value="Elongation factor Ts, dimerisation domain"/>
    <property type="match status" value="2"/>
</dbReference>
<feature type="region of interest" description="Disordered" evidence="5">
    <location>
        <begin position="595"/>
        <end position="614"/>
    </location>
</feature>
<dbReference type="GO" id="GO:0003746">
    <property type="term" value="F:translation elongation factor activity"/>
    <property type="evidence" value="ECO:0007669"/>
    <property type="project" value="UniProtKB-UniRule"/>
</dbReference>
<comment type="similarity">
    <text evidence="1 4">Belongs to the EF-Ts family.</text>
</comment>
<dbReference type="InterPro" id="IPR009060">
    <property type="entry name" value="UBA-like_sf"/>
</dbReference>
<reference evidence="7" key="1">
    <citation type="submission" date="2021-06" db="EMBL/GenBank/DDBJ databases">
        <title>Parelaphostrongylus tenuis whole genome reference sequence.</title>
        <authorList>
            <person name="Garwood T.J."/>
            <person name="Larsen P.A."/>
            <person name="Fountain-Jones N.M."/>
            <person name="Garbe J.R."/>
            <person name="Macchietto M.G."/>
            <person name="Kania S.A."/>
            <person name="Gerhold R.W."/>
            <person name="Richards J.E."/>
            <person name="Wolf T.M."/>
        </authorList>
    </citation>
    <scope>NUCLEOTIDE SEQUENCE</scope>
    <source>
        <strain evidence="7">MNPRO001-30</strain>
        <tissue evidence="7">Meninges</tissue>
    </source>
</reference>
<dbReference type="InterPro" id="IPR011009">
    <property type="entry name" value="Kinase-like_dom_sf"/>
</dbReference>
<dbReference type="InterPro" id="IPR036402">
    <property type="entry name" value="EF-Ts_dimer_sf"/>
</dbReference>
<dbReference type="PANTHER" id="PTHR11741">
    <property type="entry name" value="ELONGATION FACTOR TS"/>
    <property type="match status" value="1"/>
</dbReference>
<comment type="caution">
    <text evidence="7">The sequence shown here is derived from an EMBL/GenBank/DDBJ whole genome shotgun (WGS) entry which is preliminary data.</text>
</comment>
<keyword evidence="2 4" id="KW-0251">Elongation factor</keyword>
<dbReference type="PROSITE" id="PS01127">
    <property type="entry name" value="EF_TS_2"/>
    <property type="match status" value="1"/>
</dbReference>
<dbReference type="Pfam" id="PF25025">
    <property type="entry name" value="EF-Ts_N"/>
    <property type="match status" value="1"/>
</dbReference>
<dbReference type="SUPFAM" id="SSF54713">
    <property type="entry name" value="Elongation factor Ts (EF-Ts), dimerisation domain"/>
    <property type="match status" value="1"/>
</dbReference>
<dbReference type="Pfam" id="PF00889">
    <property type="entry name" value="EF_TS"/>
    <property type="match status" value="1"/>
</dbReference>
<dbReference type="SUPFAM" id="SSF56112">
    <property type="entry name" value="Protein kinase-like (PK-like)"/>
    <property type="match status" value="1"/>
</dbReference>
<dbReference type="Gene3D" id="1.10.8.10">
    <property type="entry name" value="DNA helicase RuvA subunit, C-terminal domain"/>
    <property type="match status" value="1"/>
</dbReference>
<feature type="domain" description="CHK kinase-like" evidence="6">
    <location>
        <begin position="88"/>
        <end position="272"/>
    </location>
</feature>
<dbReference type="AlphaFoldDB" id="A0AAD5R9M4"/>
<evidence type="ECO:0000259" key="6">
    <source>
        <dbReference type="SMART" id="SM00587"/>
    </source>
</evidence>
<evidence type="ECO:0000256" key="2">
    <source>
        <dbReference type="ARBA" id="ARBA00022768"/>
    </source>
</evidence>
<evidence type="ECO:0000313" key="7">
    <source>
        <dbReference type="EMBL" id="KAJ1372099.1"/>
    </source>
</evidence>
<accession>A0AAD5R9M4</accession>
<keyword evidence="8" id="KW-1185">Reference proteome</keyword>
<proteinExistence type="inferred from homology"/>
<evidence type="ECO:0000256" key="1">
    <source>
        <dbReference type="ARBA" id="ARBA00005532"/>
    </source>
</evidence>
<organism evidence="7 8">
    <name type="scientific">Parelaphostrongylus tenuis</name>
    <name type="common">Meningeal worm</name>
    <dbReference type="NCBI Taxonomy" id="148309"/>
    <lineage>
        <taxon>Eukaryota</taxon>
        <taxon>Metazoa</taxon>
        <taxon>Ecdysozoa</taxon>
        <taxon>Nematoda</taxon>
        <taxon>Chromadorea</taxon>
        <taxon>Rhabditida</taxon>
        <taxon>Rhabditina</taxon>
        <taxon>Rhabditomorpha</taxon>
        <taxon>Strongyloidea</taxon>
        <taxon>Metastrongylidae</taxon>
        <taxon>Parelaphostrongylus</taxon>
    </lineage>
</organism>
<evidence type="ECO:0000256" key="3">
    <source>
        <dbReference type="ARBA" id="ARBA00022917"/>
    </source>
</evidence>
<dbReference type="PANTHER" id="PTHR11741:SF0">
    <property type="entry name" value="ELONGATION FACTOR TS, MITOCHONDRIAL"/>
    <property type="match status" value="1"/>
</dbReference>
<dbReference type="HAMAP" id="MF_00050">
    <property type="entry name" value="EF_Ts"/>
    <property type="match status" value="1"/>
</dbReference>
<dbReference type="SUPFAM" id="SSF46934">
    <property type="entry name" value="UBA-like"/>
    <property type="match status" value="1"/>
</dbReference>
<dbReference type="InterPro" id="IPR004119">
    <property type="entry name" value="EcKL"/>
</dbReference>
<name>A0AAD5R9M4_PARTN</name>
<dbReference type="Gene3D" id="3.90.1200.10">
    <property type="match status" value="1"/>
</dbReference>
<protein>
    <recommendedName>
        <fullName evidence="4">Elongation factor Ts, mitochondrial</fullName>
        <shortName evidence="4">EF-Ts</shortName>
        <shortName evidence="4">EF-TsMt</shortName>
    </recommendedName>
</protein>
<dbReference type="InterPro" id="IPR014039">
    <property type="entry name" value="Transl_elong_EFTs/EF1B_dimer"/>
</dbReference>
<comment type="subcellular location">
    <subcellularLocation>
        <location evidence="4">Mitochondrion</location>
    </subcellularLocation>
</comment>
<dbReference type="Proteomes" id="UP001196413">
    <property type="component" value="Unassembled WGS sequence"/>
</dbReference>
<sequence>MNRTTMFISIVYGYLLHPRILLSSMVEGDEGFVQWLEMPHNTHVLNAAIATRRQELHLSHYSATDATVSLNGITTFELKSDHISYRVFFIQNIDEQGLELPEASQLVAEKIAIMHSINTAAMSNEFIQVIEENHENIRRYQKFMEPQLLEILEDALNGEVSQYFSLPMEVMPRLMAILDSEDDSVEPPERVICHGNLTAEKCYFRKVRNGLTTDRYQEELVDISEWENVHFGDVAFDLSNLIISSADPYTRRNKYMTIFRSYYYSRVDRRTTEFNLAVLKRLFRKHHREAVLLGIEPLLEVLSSDVDDEVKMAHSYRWESALEDAFSFMTHDYVSDDEQCLFAKMLRQFSRRTLLLTSAIRCLSSAAPEATSNLKIDKEALMKLRKRTGYSFVNCRKAVLQFGPDRLEEAVKWLNQQAHSEGWEKAAKLSSRPTTQGLVAVKSNGSVAVVVELNCETDFVARGDNFKDLLEKLTESALNHATKNIPKNLSDKIRAVDYDLNSLSDAEGRPFNETVAMTVGKLGENLSVRNLVALYAPEGATLFSAAHPRGESDAVNMGKYVSVVALRRPQTKGLFPTEKLAEQLCQHIIGMRSETLGEPPQPCKPSEVKAEAKDNEDDLNDFVEVQTTTVDEDETALLRQAFMLNPSQTVYEYTRDHKAEIVDFFRSELGGSE</sequence>
<dbReference type="SMART" id="SM00587">
    <property type="entry name" value="CHK"/>
    <property type="match status" value="1"/>
</dbReference>
<dbReference type="EMBL" id="JAHQIW010007094">
    <property type="protein sequence ID" value="KAJ1372099.1"/>
    <property type="molecule type" value="Genomic_DNA"/>
</dbReference>
<keyword evidence="4" id="KW-0496">Mitochondrion</keyword>
<dbReference type="Pfam" id="PF02958">
    <property type="entry name" value="EcKL"/>
    <property type="match status" value="1"/>
</dbReference>